<keyword evidence="1" id="KW-0732">Signal</keyword>
<protein>
    <recommendedName>
        <fullName evidence="4">Secreted protein</fullName>
    </recommendedName>
</protein>
<reference evidence="2 3" key="1">
    <citation type="journal article" date="2015" name="Sci. Rep.">
        <title>The power of single molecule real-time sequencing technology in the de novo assembly of a eukaryotic genome.</title>
        <authorList>
            <person name="Sakai H."/>
            <person name="Naito K."/>
            <person name="Ogiso-Tanaka E."/>
            <person name="Takahashi Y."/>
            <person name="Iseki K."/>
            <person name="Muto C."/>
            <person name="Satou K."/>
            <person name="Teruya K."/>
            <person name="Shiroma A."/>
            <person name="Shimoji M."/>
            <person name="Hirano T."/>
            <person name="Itoh T."/>
            <person name="Kaga A."/>
            <person name="Tomooka N."/>
        </authorList>
    </citation>
    <scope>NUCLEOTIDE SEQUENCE [LARGE SCALE GENOMIC DNA]</scope>
    <source>
        <strain evidence="3">cv. Shumari</strain>
    </source>
</reference>
<dbReference type="AlphaFoldDB" id="A0A0S3S954"/>
<organism evidence="2 3">
    <name type="scientific">Vigna angularis var. angularis</name>
    <dbReference type="NCBI Taxonomy" id="157739"/>
    <lineage>
        <taxon>Eukaryota</taxon>
        <taxon>Viridiplantae</taxon>
        <taxon>Streptophyta</taxon>
        <taxon>Embryophyta</taxon>
        <taxon>Tracheophyta</taxon>
        <taxon>Spermatophyta</taxon>
        <taxon>Magnoliopsida</taxon>
        <taxon>eudicotyledons</taxon>
        <taxon>Gunneridae</taxon>
        <taxon>Pentapetalae</taxon>
        <taxon>rosids</taxon>
        <taxon>fabids</taxon>
        <taxon>Fabales</taxon>
        <taxon>Fabaceae</taxon>
        <taxon>Papilionoideae</taxon>
        <taxon>50 kb inversion clade</taxon>
        <taxon>NPAAA clade</taxon>
        <taxon>indigoferoid/millettioid clade</taxon>
        <taxon>Phaseoleae</taxon>
        <taxon>Vigna</taxon>
    </lineage>
</organism>
<sequence length="88" mass="9872">MTVCFFLVASIRPWVLFQITVHFFSSFNRGTPFSLPCYPIRAYNISLILGHHSLLLDRVGGMVNGEGWCSLLVDGNPCLKNQLHPLHG</sequence>
<feature type="chain" id="PRO_5006617849" description="Secreted protein" evidence="1">
    <location>
        <begin position="18"/>
        <end position="88"/>
    </location>
</feature>
<evidence type="ECO:0000313" key="2">
    <source>
        <dbReference type="EMBL" id="BAT89312.1"/>
    </source>
</evidence>
<feature type="signal peptide" evidence="1">
    <location>
        <begin position="1"/>
        <end position="17"/>
    </location>
</feature>
<proteinExistence type="predicted"/>
<accession>A0A0S3S954</accession>
<gene>
    <name evidence="2" type="primary">Vigan.06G023800</name>
    <name evidence="2" type="ORF">VIGAN_06023800</name>
</gene>
<name>A0A0S3S954_PHAAN</name>
<dbReference type="EMBL" id="AP015039">
    <property type="protein sequence ID" value="BAT89312.1"/>
    <property type="molecule type" value="Genomic_DNA"/>
</dbReference>
<evidence type="ECO:0000256" key="1">
    <source>
        <dbReference type="SAM" id="SignalP"/>
    </source>
</evidence>
<keyword evidence="3" id="KW-1185">Reference proteome</keyword>
<dbReference type="Proteomes" id="UP000291084">
    <property type="component" value="Chromosome 6"/>
</dbReference>
<evidence type="ECO:0008006" key="4">
    <source>
        <dbReference type="Google" id="ProtNLM"/>
    </source>
</evidence>
<evidence type="ECO:0000313" key="3">
    <source>
        <dbReference type="Proteomes" id="UP000291084"/>
    </source>
</evidence>